<proteinExistence type="predicted"/>
<accession>A0AAD2F723</accession>
<evidence type="ECO:0000313" key="4">
    <source>
        <dbReference type="Proteomes" id="UP001190491"/>
    </source>
</evidence>
<name>A0AAD2F723_9RALS</name>
<comment type="caution">
    <text evidence="1">The sequence shown here is derived from an EMBL/GenBank/DDBJ whole genome shotgun (WGS) entry which is preliminary data.</text>
</comment>
<gene>
    <name evidence="2" type="ORF">R77564_04812</name>
    <name evidence="1" type="ORF">R77567_04425</name>
</gene>
<dbReference type="Proteomes" id="UP001189792">
    <property type="component" value="Unassembled WGS sequence"/>
</dbReference>
<evidence type="ECO:0000313" key="3">
    <source>
        <dbReference type="Proteomes" id="UP001189792"/>
    </source>
</evidence>
<organism evidence="1 4">
    <name type="scientific">Ralstonia flatus</name>
    <dbReference type="NCBI Taxonomy" id="3058601"/>
    <lineage>
        <taxon>Bacteria</taxon>
        <taxon>Pseudomonadati</taxon>
        <taxon>Pseudomonadota</taxon>
        <taxon>Betaproteobacteria</taxon>
        <taxon>Burkholderiales</taxon>
        <taxon>Burkholderiaceae</taxon>
        <taxon>Ralstonia</taxon>
    </lineage>
</organism>
<sequence length="38" mass="4394">MYHQCWPPLAGLMQTRTLGSVNVPDARRMEQSFEEDKA</sequence>
<evidence type="ECO:0000313" key="1">
    <source>
        <dbReference type="EMBL" id="CAJ0893249.1"/>
    </source>
</evidence>
<keyword evidence="3" id="KW-1185">Reference proteome</keyword>
<dbReference type="Proteomes" id="UP001190491">
    <property type="component" value="Unassembled WGS sequence"/>
</dbReference>
<dbReference type="AlphaFoldDB" id="A0AAD2F723"/>
<protein>
    <submittedName>
        <fullName evidence="1">Uncharacterized protein</fullName>
    </submittedName>
</protein>
<dbReference type="EMBL" id="CAUDLI010000013">
    <property type="protein sequence ID" value="CAJ0902889.1"/>
    <property type="molecule type" value="Genomic_DNA"/>
</dbReference>
<dbReference type="EMBL" id="CAUDKO010000013">
    <property type="protein sequence ID" value="CAJ0893249.1"/>
    <property type="molecule type" value="Genomic_DNA"/>
</dbReference>
<evidence type="ECO:0000313" key="2">
    <source>
        <dbReference type="EMBL" id="CAJ0902889.1"/>
    </source>
</evidence>
<reference evidence="1 3" key="1">
    <citation type="submission" date="2023-07" db="EMBL/GenBank/DDBJ databases">
        <authorList>
            <person name="Peeters C."/>
        </authorList>
    </citation>
    <scope>NUCLEOTIDE SEQUENCE</scope>
    <source>
        <strain evidence="2 3">LMG 32965</strain>
        <strain evidence="1">R-77567</strain>
    </source>
</reference>